<keyword evidence="6" id="KW-0805">Transcription regulation</keyword>
<dbReference type="InterPro" id="IPR050636">
    <property type="entry name" value="C2H2-ZF_domain-containing"/>
</dbReference>
<evidence type="ECO:0000313" key="12">
    <source>
        <dbReference type="EMBL" id="CAG7732628.1"/>
    </source>
</evidence>
<feature type="compositionally biased region" description="Basic and acidic residues" evidence="10">
    <location>
        <begin position="422"/>
        <end position="432"/>
    </location>
</feature>
<sequence length="544" mass="59274">HHYIPGELPNDASAHHHRPPESCIIPDHLPPDELEPYNYPPAADSHVVEHSVVSDQVLHHVDNEDATQQLLSVHPPVAIKQIQPNHSTTSVIKSSVVTTSHTIVPSQTKVDENPEKDEIRKIRENSRPISERIYHELRTQGHKLRKNIGGLPTSAGPNQCQYCLRGFRKRSDLQRHLRIHTGEKPFRCQICAKVFRVKSTREAHMKTHEGLKTVSCHVCNNLFSTKSSLRVHMRLHTGAKPYACPHCDLSFRTSGHRKAHISSHFKPPKEPSTNPSSTATGSRVETNTVAPQQFMLSEIAVAVPQSVVIAGENANQILPAIRALKDKNLAAHQGTAAEPGDPLDISAELAAAYDHGNLADGSSSQDALQVIGSVQISVDGPTLQIAGLSGLDLSSLHVDDNFIQNLANVIFLPAADNSSQEHSQEQDTEQRQFETNSSTLGQSNHHDLVVGVDLPSDAVELDSCAGVLTGKDVNVGDALAVVGESGNSETVSQHVSVSASQQMMNEQAESNDLHNYITSSRRTAHGKNVIKKTEIKNKLQANTS</sequence>
<dbReference type="Pfam" id="PF00096">
    <property type="entry name" value="zf-C2H2"/>
    <property type="match status" value="4"/>
</dbReference>
<comment type="subcellular location">
    <subcellularLocation>
        <location evidence="1">Nucleus</location>
    </subcellularLocation>
</comment>
<keyword evidence="4 9" id="KW-0863">Zinc-finger</keyword>
<dbReference type="PROSITE" id="PS00028">
    <property type="entry name" value="ZINC_FINGER_C2H2_1"/>
    <property type="match status" value="4"/>
</dbReference>
<keyword evidence="7" id="KW-0804">Transcription</keyword>
<dbReference type="SMART" id="SM00355">
    <property type="entry name" value="ZnF_C2H2"/>
    <property type="match status" value="4"/>
</dbReference>
<name>A0A8J2KAI3_9HEXA</name>
<dbReference type="AlphaFoldDB" id="A0A8J2KAI3"/>
<dbReference type="FunFam" id="3.30.160.60:FF:000301">
    <property type="entry name" value="Zinc finger protein 236"/>
    <property type="match status" value="1"/>
</dbReference>
<proteinExistence type="predicted"/>
<keyword evidence="3" id="KW-0677">Repeat</keyword>
<feature type="compositionally biased region" description="Polar residues" evidence="10">
    <location>
        <begin position="271"/>
        <end position="282"/>
    </location>
</feature>
<feature type="non-terminal residue" evidence="12">
    <location>
        <position position="1"/>
    </location>
</feature>
<dbReference type="PANTHER" id="PTHR47772:SF13">
    <property type="entry name" value="GASTRULA ZINC FINGER PROTEIN XLCGF49.1-LIKE-RELATED"/>
    <property type="match status" value="1"/>
</dbReference>
<dbReference type="FunFam" id="3.30.160.60:FF:000264">
    <property type="entry name" value="Zinc finger protein 236"/>
    <property type="match status" value="1"/>
</dbReference>
<dbReference type="FunFam" id="3.30.160.60:FF:001818">
    <property type="entry name" value="GDNF-inducible zinc finger protein 1 isoform X1"/>
    <property type="match status" value="1"/>
</dbReference>
<protein>
    <recommendedName>
        <fullName evidence="11">C2H2-type domain-containing protein</fullName>
    </recommendedName>
</protein>
<accession>A0A8J2KAI3</accession>
<comment type="caution">
    <text evidence="12">The sequence shown here is derived from an EMBL/GenBank/DDBJ whole genome shotgun (WGS) entry which is preliminary data.</text>
</comment>
<evidence type="ECO:0000256" key="6">
    <source>
        <dbReference type="ARBA" id="ARBA00023015"/>
    </source>
</evidence>
<dbReference type="OrthoDB" id="6077919at2759"/>
<dbReference type="Proteomes" id="UP000708208">
    <property type="component" value="Unassembled WGS sequence"/>
</dbReference>
<evidence type="ECO:0000256" key="2">
    <source>
        <dbReference type="ARBA" id="ARBA00022723"/>
    </source>
</evidence>
<reference evidence="12" key="1">
    <citation type="submission" date="2021-06" db="EMBL/GenBank/DDBJ databases">
        <authorList>
            <person name="Hodson N. C."/>
            <person name="Mongue J. A."/>
            <person name="Jaron S. K."/>
        </authorList>
    </citation>
    <scope>NUCLEOTIDE SEQUENCE</scope>
</reference>
<keyword evidence="5" id="KW-0862">Zinc</keyword>
<evidence type="ECO:0000256" key="10">
    <source>
        <dbReference type="SAM" id="MobiDB-lite"/>
    </source>
</evidence>
<feature type="region of interest" description="Disordered" evidence="10">
    <location>
        <begin position="1"/>
        <end position="30"/>
    </location>
</feature>
<feature type="domain" description="C2H2-type" evidence="11">
    <location>
        <begin position="242"/>
        <end position="269"/>
    </location>
</feature>
<evidence type="ECO:0000256" key="5">
    <source>
        <dbReference type="ARBA" id="ARBA00022833"/>
    </source>
</evidence>
<feature type="non-terminal residue" evidence="12">
    <location>
        <position position="544"/>
    </location>
</feature>
<dbReference type="EMBL" id="CAJVCH010234973">
    <property type="protein sequence ID" value="CAG7732628.1"/>
    <property type="molecule type" value="Genomic_DNA"/>
</dbReference>
<feature type="domain" description="C2H2-type" evidence="11">
    <location>
        <begin position="214"/>
        <end position="241"/>
    </location>
</feature>
<evidence type="ECO:0000256" key="4">
    <source>
        <dbReference type="ARBA" id="ARBA00022771"/>
    </source>
</evidence>
<dbReference type="PANTHER" id="PTHR47772">
    <property type="entry name" value="ZINC FINGER PROTEIN 200"/>
    <property type="match status" value="1"/>
</dbReference>
<evidence type="ECO:0000256" key="7">
    <source>
        <dbReference type="ARBA" id="ARBA00023163"/>
    </source>
</evidence>
<keyword evidence="8" id="KW-0539">Nucleus</keyword>
<dbReference type="InterPro" id="IPR013087">
    <property type="entry name" value="Znf_C2H2_type"/>
</dbReference>
<dbReference type="PROSITE" id="PS50157">
    <property type="entry name" value="ZINC_FINGER_C2H2_2"/>
    <property type="match status" value="4"/>
</dbReference>
<evidence type="ECO:0000256" key="1">
    <source>
        <dbReference type="ARBA" id="ARBA00004123"/>
    </source>
</evidence>
<gene>
    <name evidence="12" type="ORF">AFUS01_LOCUS21130</name>
</gene>
<dbReference type="GO" id="GO:0005634">
    <property type="term" value="C:nucleus"/>
    <property type="evidence" value="ECO:0007669"/>
    <property type="project" value="UniProtKB-SubCell"/>
</dbReference>
<feature type="domain" description="C2H2-type" evidence="11">
    <location>
        <begin position="158"/>
        <end position="185"/>
    </location>
</feature>
<feature type="compositionally biased region" description="Polar residues" evidence="10">
    <location>
        <begin position="433"/>
        <end position="443"/>
    </location>
</feature>
<evidence type="ECO:0000256" key="3">
    <source>
        <dbReference type="ARBA" id="ARBA00022737"/>
    </source>
</evidence>
<dbReference type="GO" id="GO:0008270">
    <property type="term" value="F:zinc ion binding"/>
    <property type="evidence" value="ECO:0007669"/>
    <property type="project" value="UniProtKB-KW"/>
</dbReference>
<dbReference type="FunFam" id="3.30.160.60:FF:000624">
    <property type="entry name" value="zinc finger protein 697"/>
    <property type="match status" value="1"/>
</dbReference>
<evidence type="ECO:0000256" key="8">
    <source>
        <dbReference type="ARBA" id="ARBA00023242"/>
    </source>
</evidence>
<evidence type="ECO:0000256" key="9">
    <source>
        <dbReference type="PROSITE-ProRule" id="PRU00042"/>
    </source>
</evidence>
<feature type="domain" description="C2H2-type" evidence="11">
    <location>
        <begin position="186"/>
        <end position="213"/>
    </location>
</feature>
<keyword evidence="13" id="KW-1185">Reference proteome</keyword>
<evidence type="ECO:0000259" key="11">
    <source>
        <dbReference type="PROSITE" id="PS50157"/>
    </source>
</evidence>
<feature type="region of interest" description="Disordered" evidence="10">
    <location>
        <begin position="417"/>
        <end position="444"/>
    </location>
</feature>
<feature type="region of interest" description="Disordered" evidence="10">
    <location>
        <begin position="258"/>
        <end position="282"/>
    </location>
</feature>
<keyword evidence="2" id="KW-0479">Metal-binding</keyword>
<evidence type="ECO:0000313" key="13">
    <source>
        <dbReference type="Proteomes" id="UP000708208"/>
    </source>
</evidence>
<organism evidence="12 13">
    <name type="scientific">Allacma fusca</name>
    <dbReference type="NCBI Taxonomy" id="39272"/>
    <lineage>
        <taxon>Eukaryota</taxon>
        <taxon>Metazoa</taxon>
        <taxon>Ecdysozoa</taxon>
        <taxon>Arthropoda</taxon>
        <taxon>Hexapoda</taxon>
        <taxon>Collembola</taxon>
        <taxon>Symphypleona</taxon>
        <taxon>Sminthuridae</taxon>
        <taxon>Allacma</taxon>
    </lineage>
</organism>